<organism evidence="2 3">
    <name type="scientific">Mesoterricola sediminis</name>
    <dbReference type="NCBI Taxonomy" id="2927980"/>
    <lineage>
        <taxon>Bacteria</taxon>
        <taxon>Pseudomonadati</taxon>
        <taxon>Acidobacteriota</taxon>
        <taxon>Holophagae</taxon>
        <taxon>Holophagales</taxon>
        <taxon>Holophagaceae</taxon>
        <taxon>Mesoterricola</taxon>
    </lineage>
</organism>
<evidence type="ECO:0000256" key="1">
    <source>
        <dbReference type="SAM" id="MobiDB-lite"/>
    </source>
</evidence>
<dbReference type="KEGG" id="msea:METESE_30040"/>
<dbReference type="AlphaFoldDB" id="A0AA48H624"/>
<protein>
    <submittedName>
        <fullName evidence="2">Uncharacterized protein</fullName>
    </submittedName>
</protein>
<gene>
    <name evidence="2" type="ORF">METESE_30040</name>
</gene>
<evidence type="ECO:0000313" key="3">
    <source>
        <dbReference type="Proteomes" id="UP001228113"/>
    </source>
</evidence>
<reference evidence="2" key="1">
    <citation type="journal article" date="2023" name="Int. J. Syst. Evol. Microbiol.">
        <title>Mesoterricola silvestris gen. nov., sp. nov., Mesoterricola sediminis sp. nov., Geothrix oryzae sp. nov., Geothrix edaphica sp. nov., Geothrix rubra sp. nov., and Geothrix limicola sp. nov., six novel members of Acidobacteriota isolated from soils.</title>
        <authorList>
            <person name="Itoh H."/>
            <person name="Sugisawa Y."/>
            <person name="Mise K."/>
            <person name="Xu Z."/>
            <person name="Kuniyasu M."/>
            <person name="Ushijima N."/>
            <person name="Kawano K."/>
            <person name="Kobayashi E."/>
            <person name="Shiratori Y."/>
            <person name="Masuda Y."/>
            <person name="Senoo K."/>
        </authorList>
    </citation>
    <scope>NUCLEOTIDE SEQUENCE</scope>
    <source>
        <strain evidence="2">W786</strain>
    </source>
</reference>
<accession>A0AA48H624</accession>
<feature type="region of interest" description="Disordered" evidence="1">
    <location>
        <begin position="1"/>
        <end position="66"/>
    </location>
</feature>
<evidence type="ECO:0000313" key="2">
    <source>
        <dbReference type="EMBL" id="BDU78046.1"/>
    </source>
</evidence>
<proteinExistence type="predicted"/>
<dbReference type="EMBL" id="AP027081">
    <property type="protein sequence ID" value="BDU78046.1"/>
    <property type="molecule type" value="Genomic_DNA"/>
</dbReference>
<dbReference type="Proteomes" id="UP001228113">
    <property type="component" value="Chromosome"/>
</dbReference>
<dbReference type="RefSeq" id="WP_243335907.1">
    <property type="nucleotide sequence ID" value="NZ_AP027081.1"/>
</dbReference>
<keyword evidence="3" id="KW-1185">Reference proteome</keyword>
<name>A0AA48H624_9BACT</name>
<sequence>MSKPDPSITAGLLGKLPTQKTETHAETHVPTLTKASVLGPRGTKPSARSAEKSSVQGHTRSSNRGK</sequence>